<gene>
    <name evidence="1" type="ORF">SMAR0320_LOCUS24408</name>
</gene>
<proteinExistence type="predicted"/>
<accession>A0A7S2Q5J7</accession>
<dbReference type="EMBL" id="HBGZ01034034">
    <property type="protein sequence ID" value="CAD9633370.1"/>
    <property type="molecule type" value="Transcribed_RNA"/>
</dbReference>
<sequence length="101" mass="11324">MEEAFQRNGSAAGDPSVLYSLRVGILDAIRQGRLDDIAILVHAYLNLVNAKSACSIELGNYLQNKANKVMRLSSLILTEMLCTKLLRQKSMKRLTSYYSTR</sequence>
<name>A0A7S2Q5J7_9STRA</name>
<reference evidence="1" key="1">
    <citation type="submission" date="2021-01" db="EMBL/GenBank/DDBJ databases">
        <authorList>
            <person name="Corre E."/>
            <person name="Pelletier E."/>
            <person name="Niang G."/>
            <person name="Scheremetjew M."/>
            <person name="Finn R."/>
            <person name="Kale V."/>
            <person name="Holt S."/>
            <person name="Cochrane G."/>
            <person name="Meng A."/>
            <person name="Brown T."/>
            <person name="Cohen L."/>
        </authorList>
    </citation>
    <scope>NUCLEOTIDE SEQUENCE</scope>
    <source>
        <strain evidence="1">SM1012Den-03</strain>
    </source>
</reference>
<dbReference type="AlphaFoldDB" id="A0A7S2Q5J7"/>
<organism evidence="1">
    <name type="scientific">Skeletonema marinoi</name>
    <dbReference type="NCBI Taxonomy" id="267567"/>
    <lineage>
        <taxon>Eukaryota</taxon>
        <taxon>Sar</taxon>
        <taxon>Stramenopiles</taxon>
        <taxon>Ochrophyta</taxon>
        <taxon>Bacillariophyta</taxon>
        <taxon>Coscinodiscophyceae</taxon>
        <taxon>Thalassiosirophycidae</taxon>
        <taxon>Thalassiosirales</taxon>
        <taxon>Skeletonemataceae</taxon>
        <taxon>Skeletonema</taxon>
        <taxon>Skeletonema marinoi-dohrnii complex</taxon>
    </lineage>
</organism>
<protein>
    <submittedName>
        <fullName evidence="1">Uncharacterized protein</fullName>
    </submittedName>
</protein>
<evidence type="ECO:0000313" key="1">
    <source>
        <dbReference type="EMBL" id="CAD9633370.1"/>
    </source>
</evidence>